<keyword evidence="3" id="KW-1185">Reference proteome</keyword>
<dbReference type="InterPro" id="IPR036291">
    <property type="entry name" value="NAD(P)-bd_dom_sf"/>
</dbReference>
<dbReference type="RefSeq" id="WP_184339706.1">
    <property type="nucleotide sequence ID" value="NZ_JACHIG010000004.1"/>
</dbReference>
<name>A0A7W8DKE8_9BACT</name>
<protein>
    <submittedName>
        <fullName evidence="2">Nucleoside-diphosphate-sugar epimerase</fullName>
    </submittedName>
</protein>
<evidence type="ECO:0000313" key="2">
    <source>
        <dbReference type="EMBL" id="MBB5032796.1"/>
    </source>
</evidence>
<sequence>MSPTNLTELEERLSRPTPAVIEMMTRLPGDIVILGAAGKMGPSLARMAKRASDEAGTKRRIIAVSRFSTPGSEAAFLQHGIEVISTDLLAANAVAYLPHAPNVVYMAGMKFGSTGQEAFTWAMNAWLPGLVCERYHRSRIAAFSTGNVYGLVPVERGGSHEEDALNPKGEYAMSCLGRERIFEYFSQTRGTPVSLIRLNYACDLRYGVMVDIARQVWNGDPVDVTMGYFNTIWQGDANALSLLSLAKAQSPAWHVNLTGTATLSVREVATRFGEIFHKPVHITGQEAPDALLSNPYRSFVDLGVPFVRDEELTDWVAHWISTGGESLGKPTHFESRDGKF</sequence>
<dbReference type="AlphaFoldDB" id="A0A7W8DKE8"/>
<dbReference type="EMBL" id="JACHIG010000004">
    <property type="protein sequence ID" value="MBB5032796.1"/>
    <property type="molecule type" value="Genomic_DNA"/>
</dbReference>
<reference evidence="2 3" key="1">
    <citation type="submission" date="2020-08" db="EMBL/GenBank/DDBJ databases">
        <title>Genomic Encyclopedia of Type Strains, Phase IV (KMG-IV): sequencing the most valuable type-strain genomes for metagenomic binning, comparative biology and taxonomic classification.</title>
        <authorList>
            <person name="Goeker M."/>
        </authorList>
    </citation>
    <scope>NUCLEOTIDE SEQUENCE [LARGE SCALE GENOMIC DNA]</scope>
    <source>
        <strain evidence="2 3">DSM 12252</strain>
    </source>
</reference>
<dbReference type="Pfam" id="PF01370">
    <property type="entry name" value="Epimerase"/>
    <property type="match status" value="1"/>
</dbReference>
<dbReference type="InterPro" id="IPR001509">
    <property type="entry name" value="Epimerase_deHydtase"/>
</dbReference>
<organism evidence="2 3">
    <name type="scientific">Prosthecobacter vanneervenii</name>
    <dbReference type="NCBI Taxonomy" id="48466"/>
    <lineage>
        <taxon>Bacteria</taxon>
        <taxon>Pseudomonadati</taxon>
        <taxon>Verrucomicrobiota</taxon>
        <taxon>Verrucomicrobiia</taxon>
        <taxon>Verrucomicrobiales</taxon>
        <taxon>Verrucomicrobiaceae</taxon>
        <taxon>Prosthecobacter</taxon>
    </lineage>
</organism>
<dbReference type="Gene3D" id="3.40.50.720">
    <property type="entry name" value="NAD(P)-binding Rossmann-like Domain"/>
    <property type="match status" value="1"/>
</dbReference>
<dbReference type="SUPFAM" id="SSF51735">
    <property type="entry name" value="NAD(P)-binding Rossmann-fold domains"/>
    <property type="match status" value="1"/>
</dbReference>
<dbReference type="Proteomes" id="UP000590740">
    <property type="component" value="Unassembled WGS sequence"/>
</dbReference>
<feature type="domain" description="NAD-dependent epimerase/dehydratase" evidence="1">
    <location>
        <begin position="31"/>
        <end position="198"/>
    </location>
</feature>
<evidence type="ECO:0000313" key="3">
    <source>
        <dbReference type="Proteomes" id="UP000590740"/>
    </source>
</evidence>
<comment type="caution">
    <text evidence="2">The sequence shown here is derived from an EMBL/GenBank/DDBJ whole genome shotgun (WGS) entry which is preliminary data.</text>
</comment>
<proteinExistence type="predicted"/>
<gene>
    <name evidence="2" type="ORF">HNQ65_002378</name>
</gene>
<accession>A0A7W8DKE8</accession>
<evidence type="ECO:0000259" key="1">
    <source>
        <dbReference type="Pfam" id="PF01370"/>
    </source>
</evidence>